<sequence>MELDKLVCKRCGNDSFAQGELGGPYSNVRPIRIDRINLSSSPLILSICTNCGEVASLKVKQLHKFK</sequence>
<accession>A0ABR5K0V0</accession>
<comment type="caution">
    <text evidence="1">The sequence shown here is derived from an EMBL/GenBank/DDBJ whole genome shotgun (WGS) entry which is preliminary data.</text>
</comment>
<reference evidence="2" key="1">
    <citation type="submission" date="2015-07" db="EMBL/GenBank/DDBJ databases">
        <title>Fjat-14205 dsm 2895.</title>
        <authorList>
            <person name="Liu B."/>
            <person name="Wang J."/>
            <person name="Zhu Y."/>
            <person name="Liu G."/>
            <person name="Chen Q."/>
            <person name="Chen Z."/>
            <person name="Lan J."/>
            <person name="Che J."/>
            <person name="Ge C."/>
            <person name="Shi H."/>
            <person name="Pan Z."/>
            <person name="Liu X."/>
        </authorList>
    </citation>
    <scope>NUCLEOTIDE SEQUENCE [LARGE SCALE GENOMIC DNA]</scope>
    <source>
        <strain evidence="2">DSM 25560</strain>
    </source>
</reference>
<dbReference type="Proteomes" id="UP000050668">
    <property type="component" value="Unassembled WGS sequence"/>
</dbReference>
<protein>
    <recommendedName>
        <fullName evidence="3">Transcription initiation factor TFIIIB</fullName>
    </recommendedName>
</protein>
<evidence type="ECO:0008006" key="3">
    <source>
        <dbReference type="Google" id="ProtNLM"/>
    </source>
</evidence>
<name>A0ABR5K0V0_9BACI</name>
<evidence type="ECO:0000313" key="1">
    <source>
        <dbReference type="EMBL" id="KOS68367.1"/>
    </source>
</evidence>
<dbReference type="EMBL" id="LGRV01000003">
    <property type="protein sequence ID" value="KOS68367.1"/>
    <property type="molecule type" value="Genomic_DNA"/>
</dbReference>
<keyword evidence="2" id="KW-1185">Reference proteome</keyword>
<organism evidence="1 2">
    <name type="scientific">Lysinibacillus contaminans</name>
    <dbReference type="NCBI Taxonomy" id="1293441"/>
    <lineage>
        <taxon>Bacteria</taxon>
        <taxon>Bacillati</taxon>
        <taxon>Bacillota</taxon>
        <taxon>Bacilli</taxon>
        <taxon>Bacillales</taxon>
        <taxon>Bacillaceae</taxon>
        <taxon>Lysinibacillus</taxon>
    </lineage>
</organism>
<gene>
    <name evidence="1" type="ORF">AEA09_07220</name>
</gene>
<proteinExistence type="predicted"/>
<evidence type="ECO:0000313" key="2">
    <source>
        <dbReference type="Proteomes" id="UP000050668"/>
    </source>
</evidence>